<dbReference type="GO" id="GO:0008270">
    <property type="term" value="F:zinc ion binding"/>
    <property type="evidence" value="ECO:0007669"/>
    <property type="project" value="TreeGrafter"/>
</dbReference>
<evidence type="ECO:0000256" key="3">
    <source>
        <dbReference type="ARBA" id="ARBA00022833"/>
    </source>
</evidence>
<evidence type="ECO:0000256" key="5">
    <source>
        <dbReference type="ARBA" id="ARBA00023125"/>
    </source>
</evidence>
<feature type="binding site" evidence="7">
    <location>
        <position position="137"/>
    </location>
    <ligand>
        <name>Zn(2+)</name>
        <dbReference type="ChEBI" id="CHEBI:29105"/>
    </ligand>
</feature>
<organism evidence="8 9">
    <name type="scientific">Legionella londiniensis</name>
    <dbReference type="NCBI Taxonomy" id="45068"/>
    <lineage>
        <taxon>Bacteria</taxon>
        <taxon>Pseudomonadati</taxon>
        <taxon>Pseudomonadota</taxon>
        <taxon>Gammaproteobacteria</taxon>
        <taxon>Legionellales</taxon>
        <taxon>Legionellaceae</taxon>
        <taxon>Legionella</taxon>
    </lineage>
</organism>
<dbReference type="GO" id="GO:0000976">
    <property type="term" value="F:transcription cis-regulatory region binding"/>
    <property type="evidence" value="ECO:0007669"/>
    <property type="project" value="TreeGrafter"/>
</dbReference>
<dbReference type="Pfam" id="PF01475">
    <property type="entry name" value="FUR"/>
    <property type="match status" value="1"/>
</dbReference>
<keyword evidence="7" id="KW-0479">Metal-binding</keyword>
<feature type="binding site" evidence="7">
    <location>
        <position position="97"/>
    </location>
    <ligand>
        <name>Zn(2+)</name>
        <dbReference type="ChEBI" id="CHEBI:29105"/>
    </ligand>
</feature>
<protein>
    <submittedName>
        <fullName evidence="8">Putative Ferric uptake regulator, Fur family</fullName>
    </submittedName>
</protein>
<dbReference type="GO" id="GO:0003700">
    <property type="term" value="F:DNA-binding transcription factor activity"/>
    <property type="evidence" value="ECO:0007669"/>
    <property type="project" value="InterPro"/>
</dbReference>
<feature type="binding site" evidence="7">
    <location>
        <position position="100"/>
    </location>
    <ligand>
        <name>Zn(2+)</name>
        <dbReference type="ChEBI" id="CHEBI:29105"/>
    </ligand>
</feature>
<dbReference type="PANTHER" id="PTHR33202:SF6">
    <property type="entry name" value="ZINC UPTAKE REGULATION PROTEIN"/>
    <property type="match status" value="1"/>
</dbReference>
<dbReference type="PATRIC" id="fig|45068.5.peg.130"/>
<name>A0A0W0VST7_9GAMM</name>
<evidence type="ECO:0000256" key="7">
    <source>
        <dbReference type="PIRSR" id="PIRSR602481-1"/>
    </source>
</evidence>
<keyword evidence="5" id="KW-0238">DNA-binding</keyword>
<dbReference type="OrthoDB" id="9801127at2"/>
<dbReference type="RefSeq" id="WP_058528141.1">
    <property type="nucleotide sequence ID" value="NZ_CAAAHZ010000005.1"/>
</dbReference>
<keyword evidence="4" id="KW-0805">Transcription regulation</keyword>
<evidence type="ECO:0000256" key="4">
    <source>
        <dbReference type="ARBA" id="ARBA00023015"/>
    </source>
</evidence>
<dbReference type="InterPro" id="IPR043135">
    <property type="entry name" value="Fur_C"/>
</dbReference>
<proteinExistence type="inferred from homology"/>
<evidence type="ECO:0000256" key="6">
    <source>
        <dbReference type="ARBA" id="ARBA00023163"/>
    </source>
</evidence>
<comment type="cofactor">
    <cofactor evidence="7">
        <name>Zn(2+)</name>
        <dbReference type="ChEBI" id="CHEBI:29105"/>
    </cofactor>
    <text evidence="7">Binds 1 zinc ion per subunit.</text>
</comment>
<evidence type="ECO:0000256" key="1">
    <source>
        <dbReference type="ARBA" id="ARBA00007957"/>
    </source>
</evidence>
<comment type="caution">
    <text evidence="8">The sequence shown here is derived from an EMBL/GenBank/DDBJ whole genome shotgun (WGS) entry which is preliminary data.</text>
</comment>
<dbReference type="Proteomes" id="UP000054997">
    <property type="component" value="Unassembled WGS sequence"/>
</dbReference>
<evidence type="ECO:0000313" key="8">
    <source>
        <dbReference type="EMBL" id="KTD23239.1"/>
    </source>
</evidence>
<dbReference type="AlphaFoldDB" id="A0A0W0VST7"/>
<dbReference type="Gene3D" id="3.30.1490.190">
    <property type="match status" value="1"/>
</dbReference>
<dbReference type="InterPro" id="IPR002481">
    <property type="entry name" value="FUR"/>
</dbReference>
<evidence type="ECO:0000313" key="9">
    <source>
        <dbReference type="Proteomes" id="UP000054997"/>
    </source>
</evidence>
<keyword evidence="6" id="KW-0804">Transcription</keyword>
<dbReference type="STRING" id="45068.Llon_0124"/>
<sequence length="156" mass="18073">MIYPDSFRDYCATLEVKFTSLRREILYILWQAKKPLKAYEVLDKLLQTKPNSKAPSVYRALLFFAERGIVHKIDSIQSYTLCCEPEKHLFSEVLMVCNECHQVIEVYDATVQALVLKLADQNYFKLKQDIIELKGTCRRCEGLLAEQKQILAHASP</sequence>
<evidence type="ECO:0000256" key="2">
    <source>
        <dbReference type="ARBA" id="ARBA00022491"/>
    </source>
</evidence>
<reference evidence="8 9" key="1">
    <citation type="submission" date="2015-11" db="EMBL/GenBank/DDBJ databases">
        <title>Genomic analysis of 38 Legionella species identifies large and diverse effector repertoires.</title>
        <authorList>
            <person name="Burstein D."/>
            <person name="Amaro F."/>
            <person name="Zusman T."/>
            <person name="Lifshitz Z."/>
            <person name="Cohen O."/>
            <person name="Gilbert J.A."/>
            <person name="Pupko T."/>
            <person name="Shuman H.A."/>
            <person name="Segal G."/>
        </authorList>
    </citation>
    <scope>NUCLEOTIDE SEQUENCE [LARGE SCALE GENOMIC DNA]</scope>
    <source>
        <strain evidence="8 9">ATCC 49505</strain>
    </source>
</reference>
<dbReference type="GO" id="GO:1900376">
    <property type="term" value="P:regulation of secondary metabolite biosynthetic process"/>
    <property type="evidence" value="ECO:0007669"/>
    <property type="project" value="TreeGrafter"/>
</dbReference>
<gene>
    <name evidence="8" type="ORF">Llon_0124</name>
</gene>
<dbReference type="InterPro" id="IPR036390">
    <property type="entry name" value="WH_DNA-bd_sf"/>
</dbReference>
<comment type="similarity">
    <text evidence="1">Belongs to the Fur family.</text>
</comment>
<dbReference type="GO" id="GO:0005829">
    <property type="term" value="C:cytosol"/>
    <property type="evidence" value="ECO:0007669"/>
    <property type="project" value="TreeGrafter"/>
</dbReference>
<feature type="binding site" evidence="7">
    <location>
        <position position="140"/>
    </location>
    <ligand>
        <name>Zn(2+)</name>
        <dbReference type="ChEBI" id="CHEBI:29105"/>
    </ligand>
</feature>
<dbReference type="EMBL" id="LNYK01000001">
    <property type="protein sequence ID" value="KTD23239.1"/>
    <property type="molecule type" value="Genomic_DNA"/>
</dbReference>
<keyword evidence="9" id="KW-1185">Reference proteome</keyword>
<dbReference type="SUPFAM" id="SSF46785">
    <property type="entry name" value="Winged helix' DNA-binding domain"/>
    <property type="match status" value="1"/>
</dbReference>
<dbReference type="InterPro" id="IPR036388">
    <property type="entry name" value="WH-like_DNA-bd_sf"/>
</dbReference>
<keyword evidence="2" id="KW-0678">Repressor</keyword>
<dbReference type="PANTHER" id="PTHR33202">
    <property type="entry name" value="ZINC UPTAKE REGULATION PROTEIN"/>
    <property type="match status" value="1"/>
</dbReference>
<dbReference type="Gene3D" id="1.10.10.10">
    <property type="entry name" value="Winged helix-like DNA-binding domain superfamily/Winged helix DNA-binding domain"/>
    <property type="match status" value="1"/>
</dbReference>
<accession>A0A0W0VST7</accession>
<dbReference type="GO" id="GO:0045892">
    <property type="term" value="P:negative regulation of DNA-templated transcription"/>
    <property type="evidence" value="ECO:0007669"/>
    <property type="project" value="TreeGrafter"/>
</dbReference>
<keyword evidence="3 7" id="KW-0862">Zinc</keyword>